<keyword evidence="1" id="KW-1133">Transmembrane helix</keyword>
<dbReference type="EMBL" id="CP002858">
    <property type="protein sequence ID" value="AEI15147.1"/>
    <property type="molecule type" value="Genomic_DNA"/>
</dbReference>
<dbReference type="KEGG" id="fsi:Flexsi_1497"/>
<dbReference type="Proteomes" id="UP000006621">
    <property type="component" value="Chromosome"/>
</dbReference>
<dbReference type="OrthoDB" id="9816039at2"/>
<keyword evidence="3" id="KW-1185">Reference proteome</keyword>
<evidence type="ECO:0000256" key="1">
    <source>
        <dbReference type="SAM" id="Phobius"/>
    </source>
</evidence>
<feature type="transmembrane region" description="Helical" evidence="1">
    <location>
        <begin position="6"/>
        <end position="25"/>
    </location>
</feature>
<keyword evidence="1" id="KW-0812">Transmembrane</keyword>
<protein>
    <recommendedName>
        <fullName evidence="4">TonB family protein</fullName>
    </recommendedName>
</protein>
<proteinExistence type="predicted"/>
<evidence type="ECO:0008006" key="4">
    <source>
        <dbReference type="Google" id="ProtNLM"/>
    </source>
</evidence>
<dbReference type="RefSeq" id="WP_013886628.1">
    <property type="nucleotide sequence ID" value="NC_015672.1"/>
</dbReference>
<dbReference type="STRING" id="717231.Flexsi_1497"/>
<reference evidence="2 3" key="1">
    <citation type="journal article" date="2011" name="Stand. Genomic Sci.">
        <title>Genome sequence of the moderately thermophilic halophile Flexistipes sinusarabici strain (MAS10).</title>
        <authorList>
            <person name="Lapidus A."/>
            <person name="Chertkov O."/>
            <person name="Nolan M."/>
            <person name="Lucas S."/>
            <person name="Hammon N."/>
            <person name="Deshpande S."/>
            <person name="Cheng J.F."/>
            <person name="Tapia R."/>
            <person name="Han C."/>
            <person name="Goodwin L."/>
            <person name="Pitluck S."/>
            <person name="Liolios K."/>
            <person name="Pagani I."/>
            <person name="Ivanova N."/>
            <person name="Huntemann M."/>
            <person name="Mavromatis K."/>
            <person name="Mikhailova N."/>
            <person name="Pati A."/>
            <person name="Chen A."/>
            <person name="Palaniappan K."/>
            <person name="Land M."/>
            <person name="Hauser L."/>
            <person name="Brambilla E.M."/>
            <person name="Rohde M."/>
            <person name="Abt B."/>
            <person name="Spring S."/>
            <person name="Goker M."/>
            <person name="Bristow J."/>
            <person name="Eisen J.A."/>
            <person name="Markowitz V."/>
            <person name="Hugenholtz P."/>
            <person name="Kyrpides N.C."/>
            <person name="Klenk H.P."/>
            <person name="Woyke T."/>
        </authorList>
    </citation>
    <scope>NUCLEOTIDE SEQUENCE [LARGE SCALE GENOMIC DNA]</scope>
    <source>
        <strain evidence="3">DSM 4947 / MAS 10</strain>
    </source>
</reference>
<reference evidence="3" key="2">
    <citation type="submission" date="2011-06" db="EMBL/GenBank/DDBJ databases">
        <title>The complete genome of Flexistipes sinusarabici DSM 4947.</title>
        <authorList>
            <person name="Lucas S."/>
            <person name="Han J."/>
            <person name="Lapidus A."/>
            <person name="Bruce D."/>
            <person name="Goodwin L."/>
            <person name="Pitluck S."/>
            <person name="Peters L."/>
            <person name="Kyrpides N."/>
            <person name="Mavromatis K."/>
            <person name="Ivanova N."/>
            <person name="Mikhailova N."/>
            <person name="Chertkov O."/>
            <person name="Detter J.C."/>
            <person name="Tapia R."/>
            <person name="Han C."/>
            <person name="Land M."/>
            <person name="Hauser L."/>
            <person name="Markowitz V."/>
            <person name="Cheng J.-F."/>
            <person name="Hugenholtz P."/>
            <person name="Woyke T."/>
            <person name="Wu D."/>
            <person name="Spring S."/>
            <person name="Schroeder M."/>
            <person name="Brambilla E."/>
            <person name="Klenk H.-P."/>
            <person name="Eisen J.A."/>
        </authorList>
    </citation>
    <scope>NUCLEOTIDE SEQUENCE [LARGE SCALE GENOMIC DNA]</scope>
    <source>
        <strain evidence="3">DSM 4947 / MAS 10</strain>
    </source>
</reference>
<dbReference type="HOGENOM" id="CLU_1110145_0_0_0"/>
<evidence type="ECO:0000313" key="2">
    <source>
        <dbReference type="EMBL" id="AEI15147.1"/>
    </source>
</evidence>
<keyword evidence="1" id="KW-0472">Membrane</keyword>
<dbReference type="AlphaFoldDB" id="F8E8M4"/>
<evidence type="ECO:0000313" key="3">
    <source>
        <dbReference type="Proteomes" id="UP000006621"/>
    </source>
</evidence>
<name>F8E8M4_FLESM</name>
<accession>F8E8M4</accession>
<sequence length="250" mass="28120">MKKYMFLPITLLLSILIHFLILLYIPGFNVDFSKKDNETIEIELVKPNIKKPQETNEKSAEKKAPGKKEIAAEEKQLISAEKVIEGADVEVSRTLPRVNLPKFKDEPEISVQKPGFENLVQAPASKKRVNVSSEIASVKSEISSQSVGVNKNKAANAGNNFFKIKSASNINRTLLKPYPEKPSFSLESNTTITLSFYVDQNGNTYGITPVTRSDENIEQLAIDYVSKLKFEAVSYNKPDKIQIKFYFKVE</sequence>
<dbReference type="eggNOG" id="COG0810">
    <property type="taxonomic scope" value="Bacteria"/>
</dbReference>
<organism evidence="2 3">
    <name type="scientific">Flexistipes sinusarabici (strain ATCC 49648 / DSM 4947 / MAS 10)</name>
    <dbReference type="NCBI Taxonomy" id="717231"/>
    <lineage>
        <taxon>Bacteria</taxon>
        <taxon>Pseudomonadati</taxon>
        <taxon>Deferribacterota</taxon>
        <taxon>Deferribacteres</taxon>
        <taxon>Deferribacterales</taxon>
        <taxon>Flexistipitaceae</taxon>
        <taxon>Flexistipes</taxon>
    </lineage>
</organism>
<gene>
    <name evidence="2" type="ordered locus">Flexsi_1497</name>
</gene>